<dbReference type="PATRIC" id="fig|1263870.3.peg.3548"/>
<evidence type="ECO:0000313" key="5">
    <source>
        <dbReference type="Proteomes" id="UP000011885"/>
    </source>
</evidence>
<dbReference type="OrthoDB" id="9794178at2"/>
<feature type="domain" description="Gamma-butyrobetaine hydroxylase-like N-terminal" evidence="3">
    <location>
        <begin position="18"/>
        <end position="113"/>
    </location>
</feature>
<keyword evidence="2" id="KW-0408">Iron</keyword>
<accession>M5UBI7</accession>
<dbReference type="AlphaFoldDB" id="M5UBI7"/>
<evidence type="ECO:0000313" key="4">
    <source>
        <dbReference type="EMBL" id="EMI55201.1"/>
    </source>
</evidence>
<evidence type="ECO:0000256" key="1">
    <source>
        <dbReference type="ARBA" id="ARBA00022723"/>
    </source>
</evidence>
<sequence length="117" mass="12867">MNDSVTYSPTAIERIGETGIEITWSDGEKTRWTAQQLRDACPCATCREKHGKIHDVDEDTGATQPKPIGLPVLSAAEAQPTRIEGMQPVGTYGYNIAFSDGHNSGIFTFPRLRREDS</sequence>
<evidence type="ECO:0000259" key="3">
    <source>
        <dbReference type="Pfam" id="PF06155"/>
    </source>
</evidence>
<reference evidence="4 5" key="1">
    <citation type="journal article" date="2013" name="Mar. Genomics">
        <title>Expression of sulfatases in Rhodopirellula baltica and the diversity of sulfatases in the genus Rhodopirellula.</title>
        <authorList>
            <person name="Wegner C.E."/>
            <person name="Richter-Heitmann T."/>
            <person name="Klindworth A."/>
            <person name="Klockow C."/>
            <person name="Richter M."/>
            <person name="Achstetter T."/>
            <person name="Glockner F.O."/>
            <person name="Harder J."/>
        </authorList>
    </citation>
    <scope>NUCLEOTIDE SEQUENCE [LARGE SCALE GENOMIC DNA]</scope>
    <source>
        <strain evidence="4 5">SM41</strain>
    </source>
</reference>
<dbReference type="Pfam" id="PF06155">
    <property type="entry name" value="GBBH-like_N"/>
    <property type="match status" value="1"/>
</dbReference>
<keyword evidence="5" id="KW-1185">Reference proteome</keyword>
<keyword evidence="1" id="KW-0479">Metal-binding</keyword>
<dbReference type="InterPro" id="IPR038492">
    <property type="entry name" value="GBBH-like_N_sf"/>
</dbReference>
<dbReference type="GO" id="GO:0046872">
    <property type="term" value="F:metal ion binding"/>
    <property type="evidence" value="ECO:0007669"/>
    <property type="project" value="UniProtKB-KW"/>
</dbReference>
<dbReference type="InterPro" id="IPR010376">
    <property type="entry name" value="GBBH-like_N"/>
</dbReference>
<comment type="caution">
    <text evidence="4">The sequence shown here is derived from an EMBL/GenBank/DDBJ whole genome shotgun (WGS) entry which is preliminary data.</text>
</comment>
<evidence type="ECO:0000256" key="2">
    <source>
        <dbReference type="ARBA" id="ARBA00023004"/>
    </source>
</evidence>
<dbReference type="Gene3D" id="3.30.2020.30">
    <property type="match status" value="1"/>
</dbReference>
<organism evidence="4 5">
    <name type="scientific">Rhodopirellula sallentina SM41</name>
    <dbReference type="NCBI Taxonomy" id="1263870"/>
    <lineage>
        <taxon>Bacteria</taxon>
        <taxon>Pseudomonadati</taxon>
        <taxon>Planctomycetota</taxon>
        <taxon>Planctomycetia</taxon>
        <taxon>Pirellulales</taxon>
        <taxon>Pirellulaceae</taxon>
        <taxon>Rhodopirellula</taxon>
    </lineage>
</organism>
<proteinExistence type="predicted"/>
<protein>
    <submittedName>
        <fullName evidence="4">Protein containing DUF971</fullName>
    </submittedName>
</protein>
<dbReference type="Proteomes" id="UP000011885">
    <property type="component" value="Unassembled WGS sequence"/>
</dbReference>
<gene>
    <name evidence="4" type="ORF">RSSM_03338</name>
</gene>
<dbReference type="EMBL" id="ANOH01000224">
    <property type="protein sequence ID" value="EMI55201.1"/>
    <property type="molecule type" value="Genomic_DNA"/>
</dbReference>
<dbReference type="PANTHER" id="PTHR35303:SF5">
    <property type="entry name" value="OS02G0197800 PROTEIN"/>
    <property type="match status" value="1"/>
</dbReference>
<dbReference type="RefSeq" id="WP_008680371.1">
    <property type="nucleotide sequence ID" value="NZ_ANOH01000224.1"/>
</dbReference>
<dbReference type="PANTHER" id="PTHR35303">
    <property type="entry name" value="OS02G0197800 PROTEIN"/>
    <property type="match status" value="1"/>
</dbReference>
<name>M5UBI7_9BACT</name>